<reference evidence="2" key="1">
    <citation type="journal article" date="2023" name="Nat. Plants">
        <title>Single-cell RNA sequencing provides a high-resolution roadmap for understanding the multicellular compartmentation of specialized metabolism.</title>
        <authorList>
            <person name="Sun S."/>
            <person name="Shen X."/>
            <person name="Li Y."/>
            <person name="Li Y."/>
            <person name="Wang S."/>
            <person name="Li R."/>
            <person name="Zhang H."/>
            <person name="Shen G."/>
            <person name="Guo B."/>
            <person name="Wei J."/>
            <person name="Xu J."/>
            <person name="St-Pierre B."/>
            <person name="Chen S."/>
            <person name="Sun C."/>
        </authorList>
    </citation>
    <scope>NUCLEOTIDE SEQUENCE [LARGE SCALE GENOMIC DNA]</scope>
</reference>
<protein>
    <submittedName>
        <fullName evidence="1">Uncharacterized protein</fullName>
    </submittedName>
</protein>
<evidence type="ECO:0000313" key="1">
    <source>
        <dbReference type="EMBL" id="KAI5682574.1"/>
    </source>
</evidence>
<proteinExistence type="predicted"/>
<sequence length="186" mass="21809">MTGGGTGTLKRHIQRAHHSHFVNLSRQTQLSASAYGNEMTTFKYDSELAKREIIRWVTVDRLPLSFLSSYLTSLRREILKIFQEEKSIFCVLHVIGIVNRIFSISFYNASNNNSLVSILRNNFRPVLDVKLLHIRYDYSHVEHVTSTIRDVIKFVRSFGPRRQHFKSLCIEQQVHYKVFEINIIIR</sequence>
<keyword evidence="2" id="KW-1185">Reference proteome</keyword>
<name>A0ACC0CCQ5_CATRO</name>
<organism evidence="1 2">
    <name type="scientific">Catharanthus roseus</name>
    <name type="common">Madagascar periwinkle</name>
    <name type="synonym">Vinca rosea</name>
    <dbReference type="NCBI Taxonomy" id="4058"/>
    <lineage>
        <taxon>Eukaryota</taxon>
        <taxon>Viridiplantae</taxon>
        <taxon>Streptophyta</taxon>
        <taxon>Embryophyta</taxon>
        <taxon>Tracheophyta</taxon>
        <taxon>Spermatophyta</taxon>
        <taxon>Magnoliopsida</taxon>
        <taxon>eudicotyledons</taxon>
        <taxon>Gunneridae</taxon>
        <taxon>Pentapetalae</taxon>
        <taxon>asterids</taxon>
        <taxon>lamiids</taxon>
        <taxon>Gentianales</taxon>
        <taxon>Apocynaceae</taxon>
        <taxon>Rauvolfioideae</taxon>
        <taxon>Vinceae</taxon>
        <taxon>Catharanthinae</taxon>
        <taxon>Catharanthus</taxon>
    </lineage>
</organism>
<gene>
    <name evidence="1" type="ORF">M9H77_03802</name>
</gene>
<evidence type="ECO:0000313" key="2">
    <source>
        <dbReference type="Proteomes" id="UP001060085"/>
    </source>
</evidence>
<accession>A0ACC0CCQ5</accession>
<comment type="caution">
    <text evidence="1">The sequence shown here is derived from an EMBL/GenBank/DDBJ whole genome shotgun (WGS) entry which is preliminary data.</text>
</comment>
<dbReference type="Proteomes" id="UP001060085">
    <property type="component" value="Linkage Group LG01"/>
</dbReference>
<dbReference type="EMBL" id="CM044701">
    <property type="protein sequence ID" value="KAI5682574.1"/>
    <property type="molecule type" value="Genomic_DNA"/>
</dbReference>